<evidence type="ECO:0000256" key="1">
    <source>
        <dbReference type="ARBA" id="ARBA00001931"/>
    </source>
</evidence>
<dbReference type="Pfam" id="PF13360">
    <property type="entry name" value="PQQ_2"/>
    <property type="match status" value="1"/>
</dbReference>
<dbReference type="EMBL" id="CP001016">
    <property type="protein sequence ID" value="ACB94843.1"/>
    <property type="molecule type" value="Genomic_DNA"/>
</dbReference>
<dbReference type="STRING" id="395963.Bind_1201"/>
<dbReference type="InterPro" id="IPR011047">
    <property type="entry name" value="Quinoprotein_ADH-like_sf"/>
</dbReference>
<reference evidence="7 8" key="2">
    <citation type="journal article" date="2010" name="J. Bacteriol.">
        <title>Complete genome sequence of Beijerinckia indica subsp. indica.</title>
        <authorList>
            <person name="Tamas I."/>
            <person name="Dedysh S.N."/>
            <person name="Liesack W."/>
            <person name="Stott M.B."/>
            <person name="Alam M."/>
            <person name="Murrell J.C."/>
            <person name="Dunfield P.F."/>
        </authorList>
    </citation>
    <scope>NUCLEOTIDE SEQUENCE [LARGE SCALE GENOMIC DNA]</scope>
    <source>
        <strain evidence="8">ATCC 9039 / DSM 1715 / NCIMB 8712</strain>
    </source>
</reference>
<keyword evidence="8" id="KW-1185">Reference proteome</keyword>
<dbReference type="Gene3D" id="2.140.10.10">
    <property type="entry name" value="Quinoprotein alcohol dehydrogenase-like superfamily"/>
    <property type="match status" value="1"/>
</dbReference>
<sequence length="545" mass="58583">MIFKQRLTRLSVGLNRLLLSAVLGAPIGPVFAQETHPSGPSQAELDQSAKTTDTWLMTNKSYDGHRYVALDQINKDNAGSLHEVCVYDSGTTGPAQSSPVLYDNHLFLSIGQTTVAIDARNCKEIWRYEWVLKDKALSTPNRGVAIKDGKVIRGTSDGFLIALDMSDGKLLWERQITSASDSHYLSMPAMVVEDAIIYGTAGADWGSRGWIGAFSLKDGQQLWRFEALPKPGESGAETWGKGEALAHGGGSFWTPISIDRANNLAFVPIGNPAPDFYGDARKGDNLDTNALAALDLKTGQKVWAHQFVPHDEHDWDLSQTSPLVSVDIEGKPHNLIVVSGKDGRVRLVDRDTHGIFADLAISKQENTDIPVTVDGVHICPGLLGGQEWSSSAYDPQRKITISPMVDWCGTVHHDATAPIHQVGHHFYGGGIDQDPIDQARGLLAAIDVTTAKLRWKTEFPAPMLANVTATKGGVIFAGDLGGTLYAVDADKGDVLLRHPLGSSAGAGMITYALDDKQYVAAVSGRVSAFFPGGTGTTKLTLLALP</sequence>
<keyword evidence="3" id="KW-0560">Oxidoreductase</keyword>
<evidence type="ECO:0000313" key="8">
    <source>
        <dbReference type="Proteomes" id="UP000001695"/>
    </source>
</evidence>
<dbReference type="KEGG" id="bid:Bind_1201"/>
<dbReference type="eggNOG" id="COG4993">
    <property type="taxonomic scope" value="Bacteria"/>
</dbReference>
<name>B2IJ80_BEII9</name>
<dbReference type="Pfam" id="PF01011">
    <property type="entry name" value="PQQ"/>
    <property type="match status" value="1"/>
</dbReference>
<evidence type="ECO:0000259" key="5">
    <source>
        <dbReference type="Pfam" id="PF01011"/>
    </source>
</evidence>
<dbReference type="PANTHER" id="PTHR32303">
    <property type="entry name" value="QUINOPROTEIN ALCOHOL DEHYDROGENASE (CYTOCHROME C)"/>
    <property type="match status" value="1"/>
</dbReference>
<protein>
    <submittedName>
        <fullName evidence="7">Pyrrolo-quinoline quinone</fullName>
    </submittedName>
</protein>
<dbReference type="Proteomes" id="UP000001695">
    <property type="component" value="Chromosome"/>
</dbReference>
<evidence type="ECO:0000256" key="2">
    <source>
        <dbReference type="ARBA" id="ARBA00008156"/>
    </source>
</evidence>
<dbReference type="HOGENOM" id="CLU_018478_0_2_5"/>
<evidence type="ECO:0000256" key="4">
    <source>
        <dbReference type="SAM" id="SignalP"/>
    </source>
</evidence>
<evidence type="ECO:0000256" key="3">
    <source>
        <dbReference type="ARBA" id="ARBA00023002"/>
    </source>
</evidence>
<dbReference type="SMART" id="SM00564">
    <property type="entry name" value="PQQ"/>
    <property type="match status" value="5"/>
</dbReference>
<feature type="chain" id="PRO_5002778976" evidence="4">
    <location>
        <begin position="33"/>
        <end position="545"/>
    </location>
</feature>
<reference evidence="8" key="1">
    <citation type="submission" date="2008-03" db="EMBL/GenBank/DDBJ databases">
        <title>Complete sequence of chromosome of Beijerinckia indica subsp. indica ATCC 9039.</title>
        <authorList>
            <consortium name="US DOE Joint Genome Institute"/>
            <person name="Copeland A."/>
            <person name="Lucas S."/>
            <person name="Lapidus A."/>
            <person name="Glavina del Rio T."/>
            <person name="Dalin E."/>
            <person name="Tice H."/>
            <person name="Bruce D."/>
            <person name="Goodwin L."/>
            <person name="Pitluck S."/>
            <person name="LaButti K."/>
            <person name="Schmutz J."/>
            <person name="Larimer F."/>
            <person name="Land M."/>
            <person name="Hauser L."/>
            <person name="Kyrpides N."/>
            <person name="Mikhailova N."/>
            <person name="Dunfield P.F."/>
            <person name="Dedysh S.N."/>
            <person name="Liesack W."/>
            <person name="Saw J.H."/>
            <person name="Alam M."/>
            <person name="Chen Y."/>
            <person name="Murrell J.C."/>
            <person name="Richardson P."/>
        </authorList>
    </citation>
    <scope>NUCLEOTIDE SEQUENCE [LARGE SCALE GENOMIC DNA]</scope>
    <source>
        <strain evidence="8">ATCC 9039 / DSM 1715 / NCIMB 8712</strain>
    </source>
</reference>
<proteinExistence type="inferred from homology"/>
<feature type="domain" description="Pyrrolo-quinoline quinone repeat" evidence="6">
    <location>
        <begin position="440"/>
        <end position="529"/>
    </location>
</feature>
<gene>
    <name evidence="7" type="ordered locus">Bind_1201</name>
</gene>
<feature type="domain" description="Pyrrolo-quinoline quinone repeat" evidence="5">
    <location>
        <begin position="55"/>
        <end position="352"/>
    </location>
</feature>
<evidence type="ECO:0000259" key="6">
    <source>
        <dbReference type="Pfam" id="PF13360"/>
    </source>
</evidence>
<accession>B2IJ80</accession>
<dbReference type="OrthoDB" id="9794322at2"/>
<dbReference type="InterPro" id="IPR018391">
    <property type="entry name" value="PQQ_b-propeller_rpt"/>
</dbReference>
<dbReference type="GO" id="GO:0016491">
    <property type="term" value="F:oxidoreductase activity"/>
    <property type="evidence" value="ECO:0007669"/>
    <property type="project" value="UniProtKB-KW"/>
</dbReference>
<keyword evidence="4" id="KW-0732">Signal</keyword>
<evidence type="ECO:0000313" key="7">
    <source>
        <dbReference type="EMBL" id="ACB94843.1"/>
    </source>
</evidence>
<comment type="cofactor">
    <cofactor evidence="1">
        <name>pyrroloquinoline quinone</name>
        <dbReference type="ChEBI" id="CHEBI:58442"/>
    </cofactor>
</comment>
<feature type="signal peptide" evidence="4">
    <location>
        <begin position="1"/>
        <end position="32"/>
    </location>
</feature>
<dbReference type="AlphaFoldDB" id="B2IJ80"/>
<dbReference type="InterPro" id="IPR002372">
    <property type="entry name" value="PQQ_rpt_dom"/>
</dbReference>
<organism evidence="7 8">
    <name type="scientific">Beijerinckia indica subsp. indica (strain ATCC 9039 / DSM 1715 / NCIMB 8712)</name>
    <dbReference type="NCBI Taxonomy" id="395963"/>
    <lineage>
        <taxon>Bacteria</taxon>
        <taxon>Pseudomonadati</taxon>
        <taxon>Pseudomonadota</taxon>
        <taxon>Alphaproteobacteria</taxon>
        <taxon>Hyphomicrobiales</taxon>
        <taxon>Beijerinckiaceae</taxon>
        <taxon>Beijerinckia</taxon>
    </lineage>
</organism>
<dbReference type="RefSeq" id="WP_012384200.1">
    <property type="nucleotide sequence ID" value="NC_010581.1"/>
</dbReference>
<comment type="similarity">
    <text evidence="2">Belongs to the bacterial PQQ dehydrogenase family.</text>
</comment>
<dbReference type="SUPFAM" id="SSF50998">
    <property type="entry name" value="Quinoprotein alcohol dehydrogenase-like"/>
    <property type="match status" value="1"/>
</dbReference>